<feature type="transmembrane region" description="Helical" evidence="6">
    <location>
        <begin position="225"/>
        <end position="250"/>
    </location>
</feature>
<feature type="transmembrane region" description="Helical" evidence="6">
    <location>
        <begin position="172"/>
        <end position="192"/>
    </location>
</feature>
<proteinExistence type="predicted"/>
<evidence type="ECO:0000259" key="7">
    <source>
        <dbReference type="Pfam" id="PF02687"/>
    </source>
</evidence>
<dbReference type="GO" id="GO:0032153">
    <property type="term" value="C:cell division site"/>
    <property type="evidence" value="ECO:0007669"/>
    <property type="project" value="TreeGrafter"/>
</dbReference>
<evidence type="ECO:0000313" key="8">
    <source>
        <dbReference type="EMBL" id="RAK62830.1"/>
    </source>
</evidence>
<dbReference type="GO" id="GO:0005886">
    <property type="term" value="C:plasma membrane"/>
    <property type="evidence" value="ECO:0007669"/>
    <property type="project" value="UniProtKB-SubCell"/>
</dbReference>
<evidence type="ECO:0000256" key="5">
    <source>
        <dbReference type="ARBA" id="ARBA00023136"/>
    </source>
</evidence>
<evidence type="ECO:0000256" key="1">
    <source>
        <dbReference type="ARBA" id="ARBA00004651"/>
    </source>
</evidence>
<keyword evidence="5 6" id="KW-0472">Membrane</keyword>
<feature type="transmembrane region" description="Helical" evidence="6">
    <location>
        <begin position="262"/>
        <end position="285"/>
    </location>
</feature>
<evidence type="ECO:0000313" key="9">
    <source>
        <dbReference type="Proteomes" id="UP000249524"/>
    </source>
</evidence>
<dbReference type="Pfam" id="PF02687">
    <property type="entry name" value="FtsX"/>
    <property type="match status" value="1"/>
</dbReference>
<evidence type="ECO:0000256" key="2">
    <source>
        <dbReference type="ARBA" id="ARBA00022475"/>
    </source>
</evidence>
<dbReference type="InterPro" id="IPR004513">
    <property type="entry name" value="FtsX"/>
</dbReference>
<keyword evidence="3 6" id="KW-0812">Transmembrane</keyword>
<gene>
    <name evidence="8" type="ORF">DJ019_18420</name>
</gene>
<dbReference type="AlphaFoldDB" id="A0A328B634"/>
<evidence type="ECO:0000256" key="3">
    <source>
        <dbReference type="ARBA" id="ARBA00022692"/>
    </source>
</evidence>
<dbReference type="OrthoDB" id="9814843at2"/>
<dbReference type="PANTHER" id="PTHR47755">
    <property type="entry name" value="CELL DIVISION PROTEIN FTSX"/>
    <property type="match status" value="1"/>
</dbReference>
<dbReference type="RefSeq" id="WP_111277796.1">
    <property type="nucleotide sequence ID" value="NZ_QFYS01000010.1"/>
</dbReference>
<name>A0A328B634_9CAUL</name>
<organism evidence="8 9">
    <name type="scientific">Phenylobacterium kunshanense</name>
    <dbReference type="NCBI Taxonomy" id="1445034"/>
    <lineage>
        <taxon>Bacteria</taxon>
        <taxon>Pseudomonadati</taxon>
        <taxon>Pseudomonadota</taxon>
        <taxon>Alphaproteobacteria</taxon>
        <taxon>Caulobacterales</taxon>
        <taxon>Caulobacteraceae</taxon>
        <taxon>Phenylobacterium</taxon>
    </lineage>
</organism>
<dbReference type="GO" id="GO:0051301">
    <property type="term" value="P:cell division"/>
    <property type="evidence" value="ECO:0007669"/>
    <property type="project" value="InterPro"/>
</dbReference>
<comment type="subcellular location">
    <subcellularLocation>
        <location evidence="1">Cell membrane</location>
        <topology evidence="1">Multi-pass membrane protein</topology>
    </subcellularLocation>
</comment>
<keyword evidence="9" id="KW-1185">Reference proteome</keyword>
<dbReference type="EMBL" id="QFYS01000010">
    <property type="protein sequence ID" value="RAK62830.1"/>
    <property type="molecule type" value="Genomic_DNA"/>
</dbReference>
<reference evidence="8 9" key="1">
    <citation type="submission" date="2018-05" db="EMBL/GenBank/DDBJ databases">
        <authorList>
            <person name="Lanie J.A."/>
            <person name="Ng W.-L."/>
            <person name="Kazmierczak K.M."/>
            <person name="Andrzejewski T.M."/>
            <person name="Davidsen T.M."/>
            <person name="Wayne K.J."/>
            <person name="Tettelin H."/>
            <person name="Glass J.I."/>
            <person name="Rusch D."/>
            <person name="Podicherti R."/>
            <person name="Tsui H.-C.T."/>
            <person name="Winkler M.E."/>
        </authorList>
    </citation>
    <scope>NUCLEOTIDE SEQUENCE [LARGE SCALE GENOMIC DNA]</scope>
    <source>
        <strain evidence="8 9">BUT-10</strain>
    </source>
</reference>
<dbReference type="PANTHER" id="PTHR47755:SF1">
    <property type="entry name" value="CELL DIVISION PROTEIN FTSX"/>
    <property type="match status" value="1"/>
</dbReference>
<protein>
    <submittedName>
        <fullName evidence="8">ABC transporter permease</fullName>
    </submittedName>
</protein>
<evidence type="ECO:0000256" key="4">
    <source>
        <dbReference type="ARBA" id="ARBA00022989"/>
    </source>
</evidence>
<feature type="domain" description="ABC3 transporter permease C-terminal" evidence="7">
    <location>
        <begin position="176"/>
        <end position="291"/>
    </location>
</feature>
<keyword evidence="4 6" id="KW-1133">Transmembrane helix</keyword>
<comment type="caution">
    <text evidence="8">The sequence shown here is derived from an EMBL/GenBank/DDBJ whole genome shotgun (WGS) entry which is preliminary data.</text>
</comment>
<sequence length="296" mass="30445">MSEAFDPQRWRPAPFLPQEDARDPALLFVVAVLSFLACLTALGVIASSRAAQGWTDQLTAEATVIVRARGGETPDAAAARAAEVLAGVPGVSEARALEKEKAYALIEPWIGDVADLDDLPVPRLVAVGLDARKPATAAALGRALKAQELDAVVDDHSVWIEDIRGAAEVVRWIASAILLLIAGAAAAVVAFATRAGIAARKDVVEVLHLTGAEDGQISNLFELRFAGIAAVAGAAGALAAGLLGGALRLVGGGEGITPALPIAWVDLLVVLPCPVLAALVAAVAARITARRLIQRL</sequence>
<feature type="transmembrane region" description="Helical" evidence="6">
    <location>
        <begin position="25"/>
        <end position="46"/>
    </location>
</feature>
<accession>A0A328B634</accession>
<dbReference type="Proteomes" id="UP000249524">
    <property type="component" value="Unassembled WGS sequence"/>
</dbReference>
<dbReference type="InterPro" id="IPR003838">
    <property type="entry name" value="ABC3_permease_C"/>
</dbReference>
<keyword evidence="2" id="KW-1003">Cell membrane</keyword>
<evidence type="ECO:0000256" key="6">
    <source>
        <dbReference type="SAM" id="Phobius"/>
    </source>
</evidence>